<dbReference type="EC" id="3.1.26.3" evidence="3"/>
<dbReference type="HAMAP" id="MF_00104">
    <property type="entry name" value="RNase_III"/>
    <property type="match status" value="1"/>
</dbReference>
<accession>A0A644TI00</accession>
<evidence type="ECO:0000256" key="5">
    <source>
        <dbReference type="ARBA" id="ARBA00022759"/>
    </source>
</evidence>
<dbReference type="Pfam" id="PF00035">
    <property type="entry name" value="dsrm"/>
    <property type="match status" value="1"/>
</dbReference>
<dbReference type="InterPro" id="IPR000999">
    <property type="entry name" value="RNase_III_dom"/>
</dbReference>
<evidence type="ECO:0000256" key="2">
    <source>
        <dbReference type="ARBA" id="ARBA00010183"/>
    </source>
</evidence>
<dbReference type="Gene3D" id="3.30.160.20">
    <property type="match status" value="1"/>
</dbReference>
<evidence type="ECO:0000259" key="8">
    <source>
        <dbReference type="PROSITE" id="PS50137"/>
    </source>
</evidence>
<evidence type="ECO:0000256" key="4">
    <source>
        <dbReference type="ARBA" id="ARBA00022722"/>
    </source>
</evidence>
<dbReference type="PANTHER" id="PTHR11207">
    <property type="entry name" value="RIBONUCLEASE III"/>
    <property type="match status" value="1"/>
</dbReference>
<dbReference type="Gene3D" id="1.10.1520.10">
    <property type="entry name" value="Ribonuclease III domain"/>
    <property type="match status" value="1"/>
</dbReference>
<evidence type="ECO:0000256" key="1">
    <source>
        <dbReference type="ARBA" id="ARBA00000109"/>
    </source>
</evidence>
<gene>
    <name evidence="10" type="primary">rnc_5</name>
    <name evidence="10" type="ORF">SDC9_12198</name>
</gene>
<dbReference type="GO" id="GO:0003725">
    <property type="term" value="F:double-stranded RNA binding"/>
    <property type="evidence" value="ECO:0007669"/>
    <property type="project" value="TreeGrafter"/>
</dbReference>
<dbReference type="CDD" id="cd00593">
    <property type="entry name" value="RIBOc"/>
    <property type="match status" value="1"/>
</dbReference>
<dbReference type="PROSITE" id="PS50142">
    <property type="entry name" value="RNASE_3_2"/>
    <property type="match status" value="1"/>
</dbReference>
<dbReference type="PROSITE" id="PS00517">
    <property type="entry name" value="RNASE_3_1"/>
    <property type="match status" value="1"/>
</dbReference>
<dbReference type="SMART" id="SM00358">
    <property type="entry name" value="DSRM"/>
    <property type="match status" value="1"/>
</dbReference>
<dbReference type="InterPro" id="IPR014720">
    <property type="entry name" value="dsRBD_dom"/>
</dbReference>
<dbReference type="GO" id="GO:0004525">
    <property type="term" value="F:ribonuclease III activity"/>
    <property type="evidence" value="ECO:0007669"/>
    <property type="project" value="UniProtKB-EC"/>
</dbReference>
<comment type="caution">
    <text evidence="10">The sequence shown here is derived from an EMBL/GenBank/DDBJ whole genome shotgun (WGS) entry which is preliminary data.</text>
</comment>
<organism evidence="10">
    <name type="scientific">bioreactor metagenome</name>
    <dbReference type="NCBI Taxonomy" id="1076179"/>
    <lineage>
        <taxon>unclassified sequences</taxon>
        <taxon>metagenomes</taxon>
        <taxon>ecological metagenomes</taxon>
    </lineage>
</organism>
<evidence type="ECO:0000256" key="7">
    <source>
        <dbReference type="ARBA" id="ARBA00022884"/>
    </source>
</evidence>
<protein>
    <recommendedName>
        <fullName evidence="3">ribonuclease III</fullName>
        <ecNumber evidence="3">3.1.26.3</ecNumber>
    </recommendedName>
</protein>
<dbReference type="FunFam" id="1.10.1520.10:FF:000001">
    <property type="entry name" value="Ribonuclease 3"/>
    <property type="match status" value="1"/>
</dbReference>
<feature type="domain" description="DRBM" evidence="8">
    <location>
        <begin position="169"/>
        <end position="238"/>
    </location>
</feature>
<dbReference type="AlphaFoldDB" id="A0A644TI00"/>
<dbReference type="InterPro" id="IPR036389">
    <property type="entry name" value="RNase_III_sf"/>
</dbReference>
<dbReference type="PROSITE" id="PS50137">
    <property type="entry name" value="DS_RBD"/>
    <property type="match status" value="1"/>
</dbReference>
<comment type="catalytic activity">
    <reaction evidence="1">
        <text>Endonucleolytic cleavage to 5'-phosphomonoester.</text>
        <dbReference type="EC" id="3.1.26.3"/>
    </reaction>
</comment>
<proteinExistence type="inferred from homology"/>
<comment type="similarity">
    <text evidence="2">Belongs to the ribonuclease III family.</text>
</comment>
<dbReference type="SUPFAM" id="SSF69065">
    <property type="entry name" value="RNase III domain-like"/>
    <property type="match status" value="1"/>
</dbReference>
<dbReference type="PANTHER" id="PTHR11207:SF0">
    <property type="entry name" value="RIBONUCLEASE 3"/>
    <property type="match status" value="1"/>
</dbReference>
<dbReference type="EMBL" id="VSSQ01000032">
    <property type="protein sequence ID" value="MPL66520.1"/>
    <property type="molecule type" value="Genomic_DNA"/>
</dbReference>
<dbReference type="NCBIfam" id="TIGR02191">
    <property type="entry name" value="RNaseIII"/>
    <property type="match status" value="1"/>
</dbReference>
<evidence type="ECO:0000259" key="9">
    <source>
        <dbReference type="PROSITE" id="PS50142"/>
    </source>
</evidence>
<dbReference type="InterPro" id="IPR011907">
    <property type="entry name" value="RNase_III"/>
</dbReference>
<dbReference type="GO" id="GO:0010468">
    <property type="term" value="P:regulation of gene expression"/>
    <property type="evidence" value="ECO:0007669"/>
    <property type="project" value="TreeGrafter"/>
</dbReference>
<reference evidence="10" key="1">
    <citation type="submission" date="2019-08" db="EMBL/GenBank/DDBJ databases">
        <authorList>
            <person name="Kucharzyk K."/>
            <person name="Murdoch R.W."/>
            <person name="Higgins S."/>
            <person name="Loffler F."/>
        </authorList>
    </citation>
    <scope>NUCLEOTIDE SEQUENCE</scope>
</reference>
<evidence type="ECO:0000256" key="3">
    <source>
        <dbReference type="ARBA" id="ARBA00012177"/>
    </source>
</evidence>
<sequence length="260" mass="28148">MESEGYSQRLEILLRFQKSLNLNFSALELLDTALTHRSYINEAGRGERAAHNERLEFLGDAVLGQAVAAILYERMPDGSEGDLARIKSQVVSEQSLASVALSVGISEALRMGRGEELSGGRSKKAMLADALEAVIGALYVDQGSEKARALVENLLGPRIEGSIGAPSKDYKTIIQEYAQKYLKTLPVYSLGKAEGPEHERLFWVNCSLEGKSYGPFPGKTKKQAEQKAAERVFSILEASSPEAAGRLRSIAGPAPAQILP</sequence>
<dbReference type="GO" id="GO:0006364">
    <property type="term" value="P:rRNA processing"/>
    <property type="evidence" value="ECO:0007669"/>
    <property type="project" value="InterPro"/>
</dbReference>
<dbReference type="SMART" id="SM00535">
    <property type="entry name" value="RIBOc"/>
    <property type="match status" value="1"/>
</dbReference>
<evidence type="ECO:0000313" key="10">
    <source>
        <dbReference type="EMBL" id="MPL66520.1"/>
    </source>
</evidence>
<feature type="domain" description="RNase III" evidence="9">
    <location>
        <begin position="13"/>
        <end position="143"/>
    </location>
</feature>
<keyword evidence="5" id="KW-0255">Endonuclease</keyword>
<dbReference type="CDD" id="cd10845">
    <property type="entry name" value="DSRM_RNAse_III_family"/>
    <property type="match status" value="1"/>
</dbReference>
<name>A0A644TI00_9ZZZZ</name>
<dbReference type="SUPFAM" id="SSF54768">
    <property type="entry name" value="dsRNA-binding domain-like"/>
    <property type="match status" value="1"/>
</dbReference>
<keyword evidence="4" id="KW-0540">Nuclease</keyword>
<keyword evidence="6 10" id="KW-0378">Hydrolase</keyword>
<evidence type="ECO:0000256" key="6">
    <source>
        <dbReference type="ARBA" id="ARBA00022801"/>
    </source>
</evidence>
<dbReference type="Pfam" id="PF14622">
    <property type="entry name" value="Ribonucleas_3_3"/>
    <property type="match status" value="1"/>
</dbReference>
<keyword evidence="7" id="KW-0694">RNA-binding</keyword>